<name>A0A0B4GHK7_METGA</name>
<accession>A0A0B4GHK7</accession>
<feature type="region of interest" description="Disordered" evidence="1">
    <location>
        <begin position="1"/>
        <end position="47"/>
    </location>
</feature>
<organism evidence="2 3">
    <name type="scientific">Metarhizium guizhouense (strain ARSEF 977)</name>
    <dbReference type="NCBI Taxonomy" id="1276136"/>
    <lineage>
        <taxon>Eukaryota</taxon>
        <taxon>Fungi</taxon>
        <taxon>Dikarya</taxon>
        <taxon>Ascomycota</taxon>
        <taxon>Pezizomycotina</taxon>
        <taxon>Sordariomycetes</taxon>
        <taxon>Hypocreomycetidae</taxon>
        <taxon>Hypocreales</taxon>
        <taxon>Clavicipitaceae</taxon>
        <taxon>Metarhizium</taxon>
    </lineage>
</organism>
<protein>
    <recommendedName>
        <fullName evidence="4">BZIP domain-containing protein</fullName>
    </recommendedName>
</protein>
<reference evidence="2 3" key="1">
    <citation type="journal article" date="2014" name="Proc. Natl. Acad. Sci. U.S.A.">
        <title>Trajectory and genomic determinants of fungal-pathogen speciation and host adaptation.</title>
        <authorList>
            <person name="Hu X."/>
            <person name="Xiao G."/>
            <person name="Zheng P."/>
            <person name="Shang Y."/>
            <person name="Su Y."/>
            <person name="Zhang X."/>
            <person name="Liu X."/>
            <person name="Zhan S."/>
            <person name="St Leger R.J."/>
            <person name="Wang C."/>
        </authorList>
    </citation>
    <scope>NUCLEOTIDE SEQUENCE [LARGE SCALE GENOMIC DNA]</scope>
    <source>
        <strain evidence="2 3">ARSEF 977</strain>
    </source>
</reference>
<dbReference type="AlphaFoldDB" id="A0A0B4GHK7"/>
<feature type="compositionally biased region" description="Basic and acidic residues" evidence="1">
    <location>
        <begin position="1"/>
        <end position="24"/>
    </location>
</feature>
<sequence>MKTGKSRREQPTSEKQNKEKELQTKRKRNRQAQSLFRQRKQATEAAERHRIQTLEGIVQESSTVFIDFVDELLGKQDILRHYPELGASIHRSVARLLTLTKTLHAVDDAATPPAAMPTQGRPSAIVEPPIDMQAAQFVSTIGIFPYADFVSHEQGRRFQLDNTMTPPTHGSAQVSRCLQPSWQLEFPTTDQDKTDTHSFDDEFSHHVQRQPLGSFCLHLIKETVSQACLALRGQRPVPDGDIERVFQVALRSYTRDQIIMRLQAILGPEGHRLYLAAGISCTDHDDAGDYLTAVDVQSRLQALGARMINVDYVEISVPNSTPEISGDKGYVFGDAELTFPDLGPNDAASCGYNHTPILMHLDVWRLTASLVNVAVCARNRPVYPRTELAKAVQASVVMVNERGTGGTAEGLL</sequence>
<dbReference type="PANTHER" id="PTHR40618:SF1">
    <property type="entry name" value="B-ZIP TRANSCRIPTION FACTOR (EUROFUNG)"/>
    <property type="match status" value="1"/>
</dbReference>
<dbReference type="EMBL" id="AZNH01000110">
    <property type="protein sequence ID" value="KID81953.1"/>
    <property type="molecule type" value="Genomic_DNA"/>
</dbReference>
<evidence type="ECO:0000256" key="1">
    <source>
        <dbReference type="SAM" id="MobiDB-lite"/>
    </source>
</evidence>
<dbReference type="HOGENOM" id="CLU_601409_0_0_1"/>
<comment type="caution">
    <text evidence="2">The sequence shown here is derived from an EMBL/GenBank/DDBJ whole genome shotgun (WGS) entry which is preliminary data.</text>
</comment>
<dbReference type="OrthoDB" id="3555317at2759"/>
<proteinExistence type="predicted"/>
<evidence type="ECO:0008006" key="4">
    <source>
        <dbReference type="Google" id="ProtNLM"/>
    </source>
</evidence>
<dbReference type="Proteomes" id="UP000031192">
    <property type="component" value="Unassembled WGS sequence"/>
</dbReference>
<keyword evidence="3" id="KW-1185">Reference proteome</keyword>
<dbReference type="CDD" id="cd14686">
    <property type="entry name" value="bZIP"/>
    <property type="match status" value="1"/>
</dbReference>
<dbReference type="PANTHER" id="PTHR40618">
    <property type="entry name" value="B-ZIP TRANSCRIPTION FACTOR (EUROFUNG)-RELATED"/>
    <property type="match status" value="1"/>
</dbReference>
<evidence type="ECO:0000313" key="2">
    <source>
        <dbReference type="EMBL" id="KID81953.1"/>
    </source>
</evidence>
<evidence type="ECO:0000313" key="3">
    <source>
        <dbReference type="Proteomes" id="UP000031192"/>
    </source>
</evidence>
<gene>
    <name evidence="2" type="ORF">MGU_10721</name>
</gene>